<dbReference type="InterPro" id="IPR017896">
    <property type="entry name" value="4Fe4S_Fe-S-bd"/>
</dbReference>
<gene>
    <name evidence="5" type="ORF">MTBBW1_1920008</name>
</gene>
<evidence type="ECO:0000256" key="2">
    <source>
        <dbReference type="ARBA" id="ARBA00023004"/>
    </source>
</evidence>
<dbReference type="InterPro" id="IPR012349">
    <property type="entry name" value="Split_barrel_FMN-bd"/>
</dbReference>
<name>A0A1W1HAY9_9BACT</name>
<dbReference type="AlphaFoldDB" id="A0A1W1HAY9"/>
<protein>
    <submittedName>
        <fullName evidence="5">4Fe-4S ferredoxin iron-sulfur binding domain protein</fullName>
    </submittedName>
</protein>
<dbReference type="RefSeq" id="WP_186441578.1">
    <property type="nucleotide sequence ID" value="NZ_LT828555.1"/>
</dbReference>
<dbReference type="SUPFAM" id="SSF50475">
    <property type="entry name" value="FMN-binding split barrel"/>
    <property type="match status" value="1"/>
</dbReference>
<dbReference type="GO" id="GO:0046872">
    <property type="term" value="F:metal ion binding"/>
    <property type="evidence" value="ECO:0007669"/>
    <property type="project" value="UniProtKB-KW"/>
</dbReference>
<dbReference type="Proteomes" id="UP000191931">
    <property type="component" value="Unassembled WGS sequence"/>
</dbReference>
<sequence>MSLNKKVQQALEIIGSVSITTLDKETMHSRIISICGCDEENIYFLTMVIKPFYRQLKKNPNLALCGIYPSGHKSGKNEVGQPRFEPGFALRLSGEAREIHEDEVKEKADAGSEIHNYFLEDAARYPATRFFCINKGKGEIFDYDFELEHRDYKLLRTRFAFGGETFNGAGARINPDTCIACGECFDVCTFKAIIPGEPYRVDGFRCDECGSCFQICPQEAIEVSLTI</sequence>
<dbReference type="Gene3D" id="2.30.110.10">
    <property type="entry name" value="Electron Transport, Fmn-binding Protein, Chain A"/>
    <property type="match status" value="1"/>
</dbReference>
<keyword evidence="6" id="KW-1185">Reference proteome</keyword>
<keyword evidence="2" id="KW-0408">Iron</keyword>
<keyword evidence="3" id="KW-0411">Iron-sulfur</keyword>
<keyword evidence="1" id="KW-0479">Metal-binding</keyword>
<dbReference type="STRING" id="1246637.MTBBW1_1920008"/>
<dbReference type="SUPFAM" id="SSF54862">
    <property type="entry name" value="4Fe-4S ferredoxins"/>
    <property type="match status" value="1"/>
</dbReference>
<dbReference type="Gene3D" id="3.30.70.20">
    <property type="match status" value="1"/>
</dbReference>
<dbReference type="Pfam" id="PF13237">
    <property type="entry name" value="Fer4_10"/>
    <property type="match status" value="1"/>
</dbReference>
<evidence type="ECO:0000259" key="4">
    <source>
        <dbReference type="PROSITE" id="PS51379"/>
    </source>
</evidence>
<dbReference type="PANTHER" id="PTHR43534:SF1">
    <property type="entry name" value="4FE-4S CLUSTER CONTAINING PARA FAMILY ATPASE PROTEIN"/>
    <property type="match status" value="1"/>
</dbReference>
<dbReference type="PROSITE" id="PS00198">
    <property type="entry name" value="4FE4S_FER_1"/>
    <property type="match status" value="1"/>
</dbReference>
<evidence type="ECO:0000256" key="1">
    <source>
        <dbReference type="ARBA" id="ARBA00022723"/>
    </source>
</evidence>
<dbReference type="PANTHER" id="PTHR43534">
    <property type="entry name" value="MIND SUPERFAMILY P-LOOP ATPASE CONTAINING AN INSERTED FERREDOXIN DOMAIN"/>
    <property type="match status" value="1"/>
</dbReference>
<evidence type="ECO:0000313" key="6">
    <source>
        <dbReference type="Proteomes" id="UP000191931"/>
    </source>
</evidence>
<feature type="domain" description="4Fe-4S ferredoxin-type" evidence="4">
    <location>
        <begin position="169"/>
        <end position="198"/>
    </location>
</feature>
<dbReference type="PROSITE" id="PS51379">
    <property type="entry name" value="4FE4S_FER_2"/>
    <property type="match status" value="2"/>
</dbReference>
<organism evidence="5 6">
    <name type="scientific">Desulfamplus magnetovallimortis</name>
    <dbReference type="NCBI Taxonomy" id="1246637"/>
    <lineage>
        <taxon>Bacteria</taxon>
        <taxon>Pseudomonadati</taxon>
        <taxon>Thermodesulfobacteriota</taxon>
        <taxon>Desulfobacteria</taxon>
        <taxon>Desulfobacterales</taxon>
        <taxon>Desulfobacteraceae</taxon>
        <taxon>Desulfamplus</taxon>
    </lineage>
</organism>
<dbReference type="InterPro" id="IPR011576">
    <property type="entry name" value="Pyridox_Oxase_N"/>
</dbReference>
<evidence type="ECO:0000313" key="5">
    <source>
        <dbReference type="EMBL" id="SLM29661.1"/>
    </source>
</evidence>
<dbReference type="GO" id="GO:0051536">
    <property type="term" value="F:iron-sulfur cluster binding"/>
    <property type="evidence" value="ECO:0007669"/>
    <property type="project" value="UniProtKB-KW"/>
</dbReference>
<dbReference type="Pfam" id="PF01243">
    <property type="entry name" value="PNPOx_N"/>
    <property type="match status" value="1"/>
</dbReference>
<dbReference type="EMBL" id="FWEV01000104">
    <property type="protein sequence ID" value="SLM29661.1"/>
    <property type="molecule type" value="Genomic_DNA"/>
</dbReference>
<feature type="domain" description="4Fe-4S ferredoxin-type" evidence="4">
    <location>
        <begin position="199"/>
        <end position="226"/>
    </location>
</feature>
<proteinExistence type="predicted"/>
<accession>A0A1W1HAY9</accession>
<evidence type="ECO:0000256" key="3">
    <source>
        <dbReference type="ARBA" id="ARBA00023014"/>
    </source>
</evidence>
<dbReference type="InterPro" id="IPR017900">
    <property type="entry name" value="4Fe4S_Fe_S_CS"/>
</dbReference>
<reference evidence="5 6" key="1">
    <citation type="submission" date="2017-03" db="EMBL/GenBank/DDBJ databases">
        <authorList>
            <person name="Afonso C.L."/>
            <person name="Miller P.J."/>
            <person name="Scott M.A."/>
            <person name="Spackman E."/>
            <person name="Goraichik I."/>
            <person name="Dimitrov K.M."/>
            <person name="Suarez D.L."/>
            <person name="Swayne D.E."/>
        </authorList>
    </citation>
    <scope>NUCLEOTIDE SEQUENCE [LARGE SCALE GENOMIC DNA]</scope>
    <source>
        <strain evidence="5">PRJEB14757</strain>
    </source>
</reference>